<dbReference type="PROSITE" id="PS51918">
    <property type="entry name" value="RADICAL_SAM"/>
    <property type="match status" value="1"/>
</dbReference>
<dbReference type="InterPro" id="IPR007197">
    <property type="entry name" value="rSAM"/>
</dbReference>
<accession>A0ABU4GQT8</accession>
<keyword evidence="4" id="KW-0411">Iron-sulfur</keyword>
<dbReference type="RefSeq" id="WP_318066117.1">
    <property type="nucleotide sequence ID" value="NZ_JAWONS010000290.1"/>
</dbReference>
<organism evidence="6 7">
    <name type="scientific">Clostridium boliviensis</name>
    <dbReference type="NCBI Taxonomy" id="318465"/>
    <lineage>
        <taxon>Bacteria</taxon>
        <taxon>Bacillati</taxon>
        <taxon>Bacillota</taxon>
        <taxon>Clostridia</taxon>
        <taxon>Eubacteriales</taxon>
        <taxon>Clostridiaceae</taxon>
        <taxon>Clostridium</taxon>
    </lineage>
</organism>
<comment type="caution">
    <text evidence="6">The sequence shown here is derived from an EMBL/GenBank/DDBJ whole genome shotgun (WGS) entry which is preliminary data.</text>
</comment>
<dbReference type="Proteomes" id="UP001276854">
    <property type="component" value="Unassembled WGS sequence"/>
</dbReference>
<evidence type="ECO:0000313" key="6">
    <source>
        <dbReference type="EMBL" id="MDW2799928.1"/>
    </source>
</evidence>
<dbReference type="Pfam" id="PF04055">
    <property type="entry name" value="Radical_SAM"/>
    <property type="match status" value="1"/>
</dbReference>
<keyword evidence="1" id="KW-0949">S-adenosyl-L-methionine</keyword>
<evidence type="ECO:0000256" key="2">
    <source>
        <dbReference type="ARBA" id="ARBA00022723"/>
    </source>
</evidence>
<protein>
    <submittedName>
        <fullName evidence="6">Radical SAM protein</fullName>
    </submittedName>
</protein>
<evidence type="ECO:0000259" key="5">
    <source>
        <dbReference type="PROSITE" id="PS51918"/>
    </source>
</evidence>
<evidence type="ECO:0000256" key="1">
    <source>
        <dbReference type="ARBA" id="ARBA00022691"/>
    </source>
</evidence>
<dbReference type="SFLD" id="SFLDG01067">
    <property type="entry name" value="SPASM/twitch_domain_containing"/>
    <property type="match status" value="1"/>
</dbReference>
<name>A0ABU4GQT8_9CLOT</name>
<keyword evidence="7" id="KW-1185">Reference proteome</keyword>
<dbReference type="Gene3D" id="3.20.20.70">
    <property type="entry name" value="Aldolase class I"/>
    <property type="match status" value="1"/>
</dbReference>
<dbReference type="InterPro" id="IPR050377">
    <property type="entry name" value="Radical_SAM_PqqE_MftC-like"/>
</dbReference>
<dbReference type="SFLD" id="SFLDS00029">
    <property type="entry name" value="Radical_SAM"/>
    <property type="match status" value="1"/>
</dbReference>
<dbReference type="InterPro" id="IPR058240">
    <property type="entry name" value="rSAM_sf"/>
</dbReference>
<dbReference type="InterPro" id="IPR013785">
    <property type="entry name" value="Aldolase_TIM"/>
</dbReference>
<keyword evidence="2" id="KW-0479">Metal-binding</keyword>
<sequence length="298" mass="33895">MKSLSVHLTDKCNNSCNFCVVNSSQKSKEKVNQKVIYNFLKENAGKGYECVNLHGGEPTTIPELLNILEDIRGFDYPAVSIQTNARLLKDLEFAKSLVDRGVDLFVVSLHGKDAAQQDYFTNVEGSFDETVIGIKNVIALGKKVRTNTVVCKQNVANLREIVELAISLGVQHINISAIHPAGKAFKNFHQVTPHYFEIMDEVKKAVDFVVEKNITCTLEGFPYCVLGEYERYMLDWEQNHFKLLYRTTILEDYDKFMRNESCKQVGCCKYCDKLQKCGGVYKEYLLYYGADEFAAIKE</sequence>
<dbReference type="CDD" id="cd01335">
    <property type="entry name" value="Radical_SAM"/>
    <property type="match status" value="1"/>
</dbReference>
<reference evidence="6 7" key="1">
    <citation type="submission" date="2023-10" db="EMBL/GenBank/DDBJ databases">
        <title>A novel Glycoside Hydrolase 43-Like Enzyme from Clostrdium boliviensis is an Endo-xylanase, and a Candidate for Xylooligosaccharides Production from Different Xylan Substrates.</title>
        <authorList>
            <person name="Alvarez M.T."/>
            <person name="Rocabado-Villegas L.R."/>
            <person name="Salas-Veizaga D.M."/>
            <person name="Linares-Pasten J.A."/>
            <person name="Gudmundsdottir E.E."/>
            <person name="Hreggvidsson G.O."/>
            <person name="Adlercreutz P."/>
            <person name="Nordberg Karlsson E."/>
        </authorList>
    </citation>
    <scope>NUCLEOTIDE SEQUENCE [LARGE SCALE GENOMIC DNA]</scope>
    <source>
        <strain evidence="6 7">E-1</strain>
    </source>
</reference>
<feature type="domain" description="Radical SAM core" evidence="5">
    <location>
        <begin position="1"/>
        <end position="222"/>
    </location>
</feature>
<gene>
    <name evidence="6" type="ORF">RZO55_20355</name>
</gene>
<evidence type="ECO:0000256" key="4">
    <source>
        <dbReference type="ARBA" id="ARBA00023014"/>
    </source>
</evidence>
<evidence type="ECO:0000256" key="3">
    <source>
        <dbReference type="ARBA" id="ARBA00023004"/>
    </source>
</evidence>
<dbReference type="EMBL" id="JAWONS010000290">
    <property type="protein sequence ID" value="MDW2799928.1"/>
    <property type="molecule type" value="Genomic_DNA"/>
</dbReference>
<evidence type="ECO:0000313" key="7">
    <source>
        <dbReference type="Proteomes" id="UP001276854"/>
    </source>
</evidence>
<proteinExistence type="predicted"/>
<dbReference type="PANTHER" id="PTHR11228:SF35">
    <property type="entry name" value="MOLYBDENUM COFACTOR BIOSYNTHESIS PROTEIN A-RELATED"/>
    <property type="match status" value="1"/>
</dbReference>
<dbReference type="PANTHER" id="PTHR11228">
    <property type="entry name" value="RADICAL SAM DOMAIN PROTEIN"/>
    <property type="match status" value="1"/>
</dbReference>
<dbReference type="SMART" id="SM00729">
    <property type="entry name" value="Elp3"/>
    <property type="match status" value="1"/>
</dbReference>
<dbReference type="SUPFAM" id="SSF102114">
    <property type="entry name" value="Radical SAM enzymes"/>
    <property type="match status" value="1"/>
</dbReference>
<dbReference type="InterPro" id="IPR006638">
    <property type="entry name" value="Elp3/MiaA/NifB-like_rSAM"/>
</dbReference>
<keyword evidence="3" id="KW-0408">Iron</keyword>